<dbReference type="Pfam" id="PF00753">
    <property type="entry name" value="Lactamase_B"/>
    <property type="match status" value="1"/>
</dbReference>
<dbReference type="InterPro" id="IPR050855">
    <property type="entry name" value="NDM-1-like"/>
</dbReference>
<dbReference type="GO" id="GO:0016787">
    <property type="term" value="F:hydrolase activity"/>
    <property type="evidence" value="ECO:0007669"/>
    <property type="project" value="UniProtKB-KW"/>
</dbReference>
<dbReference type="SMART" id="SM00849">
    <property type="entry name" value="Lactamase_B"/>
    <property type="match status" value="1"/>
</dbReference>
<protein>
    <submittedName>
        <fullName evidence="2">Glyoxylase-like metal-dependent hydrolase (Beta-lactamase superfamily II)</fullName>
    </submittedName>
</protein>
<dbReference type="Gene3D" id="3.60.15.10">
    <property type="entry name" value="Ribonuclease Z/Hydroxyacylglutathione hydrolase-like"/>
    <property type="match status" value="1"/>
</dbReference>
<dbReference type="PANTHER" id="PTHR42951">
    <property type="entry name" value="METALLO-BETA-LACTAMASE DOMAIN-CONTAINING"/>
    <property type="match status" value="1"/>
</dbReference>
<sequence length="241" mass="24503">MRLDAAVALVGGGRLGPGLSNAYDSNVYLLRGDGGAWLADTGSGLDQGILLARVEEALGELPLRGAVVTHAHADHAGGAAGLAANGTTIVAGPLTAGLVRDADPGPLGLTAALRAGIYPAGYRFASCPGVLTPAEAGLEEGPLRALPTPGHSADHTAWLFTAGGTTYACTGDLLFSRGRIVLPGAADADVQALRRSLERLRAARPDVLLPGHGTPVMSDATWHIEQALSAFELGRLPGSFH</sequence>
<dbReference type="SUPFAM" id="SSF56281">
    <property type="entry name" value="Metallo-hydrolase/oxidoreductase"/>
    <property type="match status" value="1"/>
</dbReference>
<name>A0A7X0G0Z3_9ACTN</name>
<proteinExistence type="predicted"/>
<reference evidence="2 3" key="1">
    <citation type="submission" date="2020-08" db="EMBL/GenBank/DDBJ databases">
        <title>Sequencing the genomes of 1000 actinobacteria strains.</title>
        <authorList>
            <person name="Klenk H.-P."/>
        </authorList>
    </citation>
    <scope>NUCLEOTIDE SEQUENCE [LARGE SCALE GENOMIC DNA]</scope>
    <source>
        <strain evidence="2 3">DSM 43675</strain>
    </source>
</reference>
<evidence type="ECO:0000313" key="2">
    <source>
        <dbReference type="EMBL" id="MBB6397419.1"/>
    </source>
</evidence>
<evidence type="ECO:0000259" key="1">
    <source>
        <dbReference type="SMART" id="SM00849"/>
    </source>
</evidence>
<keyword evidence="2" id="KW-0378">Hydrolase</keyword>
<dbReference type="InterPro" id="IPR001279">
    <property type="entry name" value="Metallo-B-lactamas"/>
</dbReference>
<dbReference type="InterPro" id="IPR036866">
    <property type="entry name" value="RibonucZ/Hydroxyglut_hydro"/>
</dbReference>
<gene>
    <name evidence="2" type="ORF">BKA00_004333</name>
</gene>
<dbReference type="EMBL" id="JACHMQ010000001">
    <property type="protein sequence ID" value="MBB6397419.1"/>
    <property type="molecule type" value="Genomic_DNA"/>
</dbReference>
<evidence type="ECO:0000313" key="3">
    <source>
        <dbReference type="Proteomes" id="UP000546324"/>
    </source>
</evidence>
<feature type="domain" description="Metallo-beta-lactamase" evidence="1">
    <location>
        <begin position="24"/>
        <end position="212"/>
    </location>
</feature>
<comment type="caution">
    <text evidence="2">The sequence shown here is derived from an EMBL/GenBank/DDBJ whole genome shotgun (WGS) entry which is preliminary data.</text>
</comment>
<dbReference type="RefSeq" id="WP_185027732.1">
    <property type="nucleotide sequence ID" value="NZ_JACHMQ010000001.1"/>
</dbReference>
<dbReference type="Proteomes" id="UP000546324">
    <property type="component" value="Unassembled WGS sequence"/>
</dbReference>
<keyword evidence="3" id="KW-1185">Reference proteome</keyword>
<accession>A0A7X0G0Z3</accession>
<organism evidence="2 3">
    <name type="scientific">Actinomadura coerulea</name>
    <dbReference type="NCBI Taxonomy" id="46159"/>
    <lineage>
        <taxon>Bacteria</taxon>
        <taxon>Bacillati</taxon>
        <taxon>Actinomycetota</taxon>
        <taxon>Actinomycetes</taxon>
        <taxon>Streptosporangiales</taxon>
        <taxon>Thermomonosporaceae</taxon>
        <taxon>Actinomadura</taxon>
    </lineage>
</organism>
<dbReference type="AlphaFoldDB" id="A0A7X0G0Z3"/>